<name>A0A8H3IDE9_9LECA</name>
<reference evidence="2" key="1">
    <citation type="submission" date="2021-03" db="EMBL/GenBank/DDBJ databases">
        <authorList>
            <person name="Tagirdzhanova G."/>
        </authorList>
    </citation>
    <scope>NUCLEOTIDE SEQUENCE</scope>
</reference>
<dbReference type="Proteomes" id="UP000664203">
    <property type="component" value="Unassembled WGS sequence"/>
</dbReference>
<gene>
    <name evidence="2" type="ORF">ALECFALPRED_010820</name>
</gene>
<dbReference type="OrthoDB" id="10308196at2759"/>
<dbReference type="EMBL" id="CAJPDR010000092">
    <property type="protein sequence ID" value="CAF9916690.1"/>
    <property type="molecule type" value="Genomic_DNA"/>
</dbReference>
<comment type="caution">
    <text evidence="2">The sequence shown here is derived from an EMBL/GenBank/DDBJ whole genome shotgun (WGS) entry which is preliminary data.</text>
</comment>
<protein>
    <submittedName>
        <fullName evidence="2">Uncharacterized protein</fullName>
    </submittedName>
</protein>
<sequence length="154" mass="17742">MCKLVYILCAEQDRDGDCDCRHFVAEPEYCAAVQKALSKKGAGSWTPILSMARCRLGRCNVIMHDGIHYQTQEYFKPVDCKHIEYVMEDTKRLCPFHSDSWMQTCIGQYMMDSDRKEANRKDREARTGRKEGGKSSVMQKVKGVLRALAFDEYP</sequence>
<dbReference type="AlphaFoldDB" id="A0A8H3IDE9"/>
<evidence type="ECO:0000313" key="2">
    <source>
        <dbReference type="EMBL" id="CAF9916690.1"/>
    </source>
</evidence>
<feature type="compositionally biased region" description="Basic and acidic residues" evidence="1">
    <location>
        <begin position="114"/>
        <end position="133"/>
    </location>
</feature>
<organism evidence="2 3">
    <name type="scientific">Alectoria fallacina</name>
    <dbReference type="NCBI Taxonomy" id="1903189"/>
    <lineage>
        <taxon>Eukaryota</taxon>
        <taxon>Fungi</taxon>
        <taxon>Dikarya</taxon>
        <taxon>Ascomycota</taxon>
        <taxon>Pezizomycotina</taxon>
        <taxon>Lecanoromycetes</taxon>
        <taxon>OSLEUM clade</taxon>
        <taxon>Lecanoromycetidae</taxon>
        <taxon>Lecanorales</taxon>
        <taxon>Lecanorineae</taxon>
        <taxon>Parmeliaceae</taxon>
        <taxon>Alectoria</taxon>
    </lineage>
</organism>
<keyword evidence="3" id="KW-1185">Reference proteome</keyword>
<evidence type="ECO:0000256" key="1">
    <source>
        <dbReference type="SAM" id="MobiDB-lite"/>
    </source>
</evidence>
<feature type="region of interest" description="Disordered" evidence="1">
    <location>
        <begin position="114"/>
        <end position="138"/>
    </location>
</feature>
<evidence type="ECO:0000313" key="3">
    <source>
        <dbReference type="Proteomes" id="UP000664203"/>
    </source>
</evidence>
<accession>A0A8H3IDE9</accession>
<proteinExistence type="predicted"/>